<proteinExistence type="predicted"/>
<dbReference type="RefSeq" id="WP_144332571.1">
    <property type="nucleotide sequence ID" value="NZ_VLPL01000003.1"/>
</dbReference>
<keyword evidence="2" id="KW-0677">Repeat</keyword>
<keyword evidence="4" id="KW-1185">Reference proteome</keyword>
<keyword evidence="1" id="KW-0433">Leucine-rich repeat</keyword>
<dbReference type="PANTHER" id="PTHR48051">
    <property type="match status" value="1"/>
</dbReference>
<evidence type="ECO:0000256" key="1">
    <source>
        <dbReference type="ARBA" id="ARBA00022614"/>
    </source>
</evidence>
<reference evidence="3 4" key="1">
    <citation type="submission" date="2019-07" db="EMBL/GenBank/DDBJ databases">
        <authorList>
            <person name="Huq M.A."/>
        </authorList>
    </citation>
    <scope>NUCLEOTIDE SEQUENCE [LARGE SCALE GENOMIC DNA]</scope>
    <source>
        <strain evidence="3 4">MAH-3</strain>
    </source>
</reference>
<dbReference type="PROSITE" id="PS51450">
    <property type="entry name" value="LRR"/>
    <property type="match status" value="2"/>
</dbReference>
<dbReference type="EMBL" id="VLPL01000003">
    <property type="protein sequence ID" value="TSJ45615.1"/>
    <property type="molecule type" value="Genomic_DNA"/>
</dbReference>
<dbReference type="OrthoDB" id="1467265at2"/>
<gene>
    <name evidence="3" type="ORF">FO442_07630</name>
</gene>
<dbReference type="InterPro" id="IPR050216">
    <property type="entry name" value="LRR_domain-containing"/>
</dbReference>
<dbReference type="Proteomes" id="UP000316008">
    <property type="component" value="Unassembled WGS sequence"/>
</dbReference>
<dbReference type="AlphaFoldDB" id="A0A556N0L6"/>
<protein>
    <submittedName>
        <fullName evidence="3">Leucine-rich repeat domain-containing protein</fullName>
    </submittedName>
</protein>
<dbReference type="PANTHER" id="PTHR48051:SF1">
    <property type="entry name" value="RAS SUPPRESSOR PROTEIN 1"/>
    <property type="match status" value="1"/>
</dbReference>
<dbReference type="InterPro" id="IPR003591">
    <property type="entry name" value="Leu-rich_rpt_typical-subtyp"/>
</dbReference>
<dbReference type="SUPFAM" id="SSF52058">
    <property type="entry name" value="L domain-like"/>
    <property type="match status" value="1"/>
</dbReference>
<evidence type="ECO:0000313" key="3">
    <source>
        <dbReference type="EMBL" id="TSJ45615.1"/>
    </source>
</evidence>
<dbReference type="InterPro" id="IPR001611">
    <property type="entry name" value="Leu-rich_rpt"/>
</dbReference>
<dbReference type="InterPro" id="IPR032675">
    <property type="entry name" value="LRR_dom_sf"/>
</dbReference>
<comment type="caution">
    <text evidence="3">The sequence shown here is derived from an EMBL/GenBank/DDBJ whole genome shotgun (WGS) entry which is preliminary data.</text>
</comment>
<evidence type="ECO:0000313" key="4">
    <source>
        <dbReference type="Proteomes" id="UP000316008"/>
    </source>
</evidence>
<dbReference type="GO" id="GO:0005737">
    <property type="term" value="C:cytoplasm"/>
    <property type="evidence" value="ECO:0007669"/>
    <property type="project" value="TreeGrafter"/>
</dbReference>
<organism evidence="3 4">
    <name type="scientific">Fluviicola chungangensis</name>
    <dbReference type="NCBI Taxonomy" id="2597671"/>
    <lineage>
        <taxon>Bacteria</taxon>
        <taxon>Pseudomonadati</taxon>
        <taxon>Bacteroidota</taxon>
        <taxon>Flavobacteriia</taxon>
        <taxon>Flavobacteriales</taxon>
        <taxon>Crocinitomicaceae</taxon>
        <taxon>Fluviicola</taxon>
    </lineage>
</organism>
<accession>A0A556N0L6</accession>
<dbReference type="Pfam" id="PF12799">
    <property type="entry name" value="LRR_4"/>
    <property type="match status" value="2"/>
</dbReference>
<dbReference type="InterPro" id="IPR025875">
    <property type="entry name" value="Leu-rich_rpt_4"/>
</dbReference>
<evidence type="ECO:0000256" key="2">
    <source>
        <dbReference type="ARBA" id="ARBA00022737"/>
    </source>
</evidence>
<dbReference type="Gene3D" id="3.80.10.10">
    <property type="entry name" value="Ribonuclease Inhibitor"/>
    <property type="match status" value="1"/>
</dbReference>
<sequence length="190" mass="22048">MKLLPALIFLCISNIIFAQDTLRIYPWEMVQKANPDTVLAIDASKLKWDQIPEKLYTFKNLKYLNLSKNKLKELPLEMAVFKSLKTLDATKNNIEQAPIVICQMPKLQKLHLARNKISSLPACIGYLTDLRILDIWDNPINVLPDEVMNLKKLEAVDMRAIMLGPHFQQKWQEGMPQVKWYFDPPCHCVE</sequence>
<name>A0A556N0L6_9FLAO</name>
<dbReference type="SMART" id="SM00369">
    <property type="entry name" value="LRR_TYP"/>
    <property type="match status" value="3"/>
</dbReference>